<proteinExistence type="predicted"/>
<keyword evidence="3" id="KW-1185">Reference proteome</keyword>
<feature type="region of interest" description="Disordered" evidence="1">
    <location>
        <begin position="129"/>
        <end position="159"/>
    </location>
</feature>
<protein>
    <submittedName>
        <fullName evidence="2">Uncharacterized protein</fullName>
    </submittedName>
</protein>
<name>A0AAN9TWM2_9HEMI</name>
<dbReference type="AlphaFoldDB" id="A0AAN9TWM2"/>
<dbReference type="Proteomes" id="UP001367676">
    <property type="component" value="Unassembled WGS sequence"/>
</dbReference>
<reference evidence="2 3" key="1">
    <citation type="submission" date="2024-03" db="EMBL/GenBank/DDBJ databases">
        <title>Adaptation during the transition from Ophiocordyceps entomopathogen to insect associate is accompanied by gene loss and intensified selection.</title>
        <authorList>
            <person name="Ward C.M."/>
            <person name="Onetto C.A."/>
            <person name="Borneman A.R."/>
        </authorList>
    </citation>
    <scope>NUCLEOTIDE SEQUENCE [LARGE SCALE GENOMIC DNA]</scope>
    <source>
        <strain evidence="2">AWRI1</strain>
        <tissue evidence="2">Single Adult Female</tissue>
    </source>
</reference>
<evidence type="ECO:0000313" key="2">
    <source>
        <dbReference type="EMBL" id="KAK7595269.1"/>
    </source>
</evidence>
<gene>
    <name evidence="2" type="ORF">V9T40_013094</name>
</gene>
<evidence type="ECO:0000313" key="3">
    <source>
        <dbReference type="Proteomes" id="UP001367676"/>
    </source>
</evidence>
<feature type="compositionally biased region" description="Polar residues" evidence="1">
    <location>
        <begin position="129"/>
        <end position="140"/>
    </location>
</feature>
<feature type="region of interest" description="Disordered" evidence="1">
    <location>
        <begin position="177"/>
        <end position="196"/>
    </location>
</feature>
<sequence>MASYTTPTTQNFPTDYLKERYFEKRRFVSYDAAPLGPRRNRVKPAFSPLFLYPSSVLVGVSLESSIVGGGAAYKRVEYAKYGVRRYATHPPRRPSTLLRPRPVLVASRRVGSGFSPAESATAAVFCTTQEESRPGQQSFASAHEPPATASARHQQRNKHAAINRRHHLWLRPGQRIVPRGPAVVPTPTDDRDRDPTLPRTFVVRTRTHIGCAAAIPPNGGDVDVKGGRCGGRRDATQRNATRHNAQIPRPTTNACATRLKRKAEATATATRVTR</sequence>
<dbReference type="EMBL" id="JBBCAQ010000018">
    <property type="protein sequence ID" value="KAK7595269.1"/>
    <property type="molecule type" value="Genomic_DNA"/>
</dbReference>
<evidence type="ECO:0000256" key="1">
    <source>
        <dbReference type="SAM" id="MobiDB-lite"/>
    </source>
</evidence>
<comment type="caution">
    <text evidence="2">The sequence shown here is derived from an EMBL/GenBank/DDBJ whole genome shotgun (WGS) entry which is preliminary data.</text>
</comment>
<accession>A0AAN9TWM2</accession>
<organism evidence="2 3">
    <name type="scientific">Parthenolecanium corni</name>
    <dbReference type="NCBI Taxonomy" id="536013"/>
    <lineage>
        <taxon>Eukaryota</taxon>
        <taxon>Metazoa</taxon>
        <taxon>Ecdysozoa</taxon>
        <taxon>Arthropoda</taxon>
        <taxon>Hexapoda</taxon>
        <taxon>Insecta</taxon>
        <taxon>Pterygota</taxon>
        <taxon>Neoptera</taxon>
        <taxon>Paraneoptera</taxon>
        <taxon>Hemiptera</taxon>
        <taxon>Sternorrhyncha</taxon>
        <taxon>Coccoidea</taxon>
        <taxon>Coccidae</taxon>
        <taxon>Parthenolecanium</taxon>
    </lineage>
</organism>